<proteinExistence type="predicted"/>
<accession>A0A9D2YT19</accession>
<evidence type="ECO:0000313" key="4">
    <source>
        <dbReference type="Proteomes" id="UP000822369"/>
    </source>
</evidence>
<evidence type="ECO:0000256" key="2">
    <source>
        <dbReference type="SAM" id="MobiDB-lite"/>
    </source>
</evidence>
<feature type="region of interest" description="Disordered" evidence="2">
    <location>
        <begin position="178"/>
        <end position="199"/>
    </location>
</feature>
<gene>
    <name evidence="3" type="ORF">G4P62_013099</name>
</gene>
<dbReference type="EMBL" id="JAAVVJ010000004">
    <property type="protein sequence ID" value="KAF7225064.1"/>
    <property type="molecule type" value="Genomic_DNA"/>
</dbReference>
<evidence type="ECO:0000313" key="3">
    <source>
        <dbReference type="EMBL" id="KAF7225064.1"/>
    </source>
</evidence>
<feature type="coiled-coil region" evidence="1">
    <location>
        <begin position="24"/>
        <end position="119"/>
    </location>
</feature>
<dbReference type="AlphaFoldDB" id="A0A9D2YT19"/>
<name>A0A9D2YT19_NOTFU</name>
<comment type="caution">
    <text evidence="3">The sequence shown here is derived from an EMBL/GenBank/DDBJ whole genome shotgun (WGS) entry which is preliminary data.</text>
</comment>
<organism evidence="3 4">
    <name type="scientific">Nothobranchius furzeri</name>
    <name type="common">Turquoise killifish</name>
    <dbReference type="NCBI Taxonomy" id="105023"/>
    <lineage>
        <taxon>Eukaryota</taxon>
        <taxon>Metazoa</taxon>
        <taxon>Chordata</taxon>
        <taxon>Craniata</taxon>
        <taxon>Vertebrata</taxon>
        <taxon>Euteleostomi</taxon>
        <taxon>Actinopterygii</taxon>
        <taxon>Neopterygii</taxon>
        <taxon>Teleostei</taxon>
        <taxon>Neoteleostei</taxon>
        <taxon>Acanthomorphata</taxon>
        <taxon>Ovalentaria</taxon>
        <taxon>Atherinomorphae</taxon>
        <taxon>Cyprinodontiformes</taxon>
        <taxon>Nothobranchiidae</taxon>
        <taxon>Nothobranchius</taxon>
    </lineage>
</organism>
<sequence length="350" mass="39802">MAKKILEEEYRKLLEENSGPEQIVERLKAQLLPLDKEISDAERTIQEGILVPKDLDLKNTLENRKQVLLRSLEMETQKFNDLCKKHAQYEEIVFLRKQVEAKLQIKRKLDQQLATLQAEQALDASSQMRQMLKLKMRIDEEKFHFQNTKERLKVSTECAAKLQTFIGGKCRGIPHEETAKPVTEASEQQETKELSSSDQLGAIGGDPEMFVTQDTETQSSYVDVYICGLKEERRMIEESIKKTQVCVCVCVCVSPATCGQGLRLFSLLQYHLEKLKMLGSSLEDHKKVVQKTLEDLAAGIRGALKDVDKPADVTSDNLLSCIDTLHERIATLQIYPKSKGTHAGVKRDRR</sequence>
<dbReference type="Proteomes" id="UP000822369">
    <property type="component" value="Chromosome 4"/>
</dbReference>
<keyword evidence="1" id="KW-0175">Coiled coil</keyword>
<evidence type="ECO:0000256" key="1">
    <source>
        <dbReference type="SAM" id="Coils"/>
    </source>
</evidence>
<protein>
    <submittedName>
        <fullName evidence="3">LOC107389206-like protein</fullName>
    </submittedName>
</protein>
<reference evidence="3" key="1">
    <citation type="submission" date="2020-03" db="EMBL/GenBank/DDBJ databases">
        <title>Intra-Species Differences in Population Size shape Life History and Genome Evolution.</title>
        <authorList>
            <person name="Willemsen D."/>
            <person name="Cui R."/>
            <person name="Valenzano D.R."/>
        </authorList>
    </citation>
    <scope>NUCLEOTIDE SEQUENCE</scope>
    <source>
        <strain evidence="3">GRZ</strain>
        <tissue evidence="3">Whole</tissue>
    </source>
</reference>